<evidence type="ECO:0000313" key="2">
    <source>
        <dbReference type="Proteomes" id="UP001332243"/>
    </source>
</evidence>
<dbReference type="PANTHER" id="PTHR11102">
    <property type="entry name" value="SEL-1-LIKE PROTEIN"/>
    <property type="match status" value="1"/>
</dbReference>
<reference evidence="1 2" key="1">
    <citation type="submission" date="2024-01" db="EMBL/GenBank/DDBJ databases">
        <title>Genome insights into Plantactinospora sonchi sp. nov.</title>
        <authorList>
            <person name="Wang L."/>
        </authorList>
    </citation>
    <scope>NUCLEOTIDE SEQUENCE [LARGE SCALE GENOMIC DNA]</scope>
    <source>
        <strain evidence="1 2">NEAU-QY2</strain>
    </source>
</reference>
<proteinExistence type="predicted"/>
<organism evidence="1 2">
    <name type="scientific">Plantactinospora sonchi</name>
    <dbReference type="NCBI Taxonomy" id="1544735"/>
    <lineage>
        <taxon>Bacteria</taxon>
        <taxon>Bacillati</taxon>
        <taxon>Actinomycetota</taxon>
        <taxon>Actinomycetes</taxon>
        <taxon>Micromonosporales</taxon>
        <taxon>Micromonosporaceae</taxon>
        <taxon>Plantactinospora</taxon>
    </lineage>
</organism>
<dbReference type="Pfam" id="PF08238">
    <property type="entry name" value="Sel1"/>
    <property type="match status" value="8"/>
</dbReference>
<dbReference type="SUPFAM" id="SSF81901">
    <property type="entry name" value="HCP-like"/>
    <property type="match status" value="2"/>
</dbReference>
<evidence type="ECO:0008006" key="3">
    <source>
        <dbReference type="Google" id="ProtNLM"/>
    </source>
</evidence>
<dbReference type="Gene3D" id="1.25.40.10">
    <property type="entry name" value="Tetratricopeptide repeat domain"/>
    <property type="match status" value="4"/>
</dbReference>
<dbReference type="InterPro" id="IPR011990">
    <property type="entry name" value="TPR-like_helical_dom_sf"/>
</dbReference>
<dbReference type="InterPro" id="IPR006597">
    <property type="entry name" value="Sel1-like"/>
</dbReference>
<dbReference type="SMART" id="SM00671">
    <property type="entry name" value="SEL1"/>
    <property type="match status" value="8"/>
</dbReference>
<dbReference type="Proteomes" id="UP001332243">
    <property type="component" value="Unassembled WGS sequence"/>
</dbReference>
<dbReference type="EMBL" id="JAZGQK010000007">
    <property type="protein sequence ID" value="MEE6259078.1"/>
    <property type="molecule type" value="Genomic_DNA"/>
</dbReference>
<gene>
    <name evidence="1" type="ORF">V1633_11325</name>
</gene>
<name>A0ABU7RRE8_9ACTN</name>
<dbReference type="InterPro" id="IPR050767">
    <property type="entry name" value="Sel1_AlgK"/>
</dbReference>
<dbReference type="PANTHER" id="PTHR11102:SF160">
    <property type="entry name" value="ERAD-ASSOCIATED E3 UBIQUITIN-PROTEIN LIGASE COMPONENT HRD3"/>
    <property type="match status" value="1"/>
</dbReference>
<sequence>MTLQAYDRGVLAVQRGRFDEAREQLTLAGADDRALLLLGQLASDGRGEPADPVKAHRLYERAAELGNAEAAHNLGVLYATGRGVVADQATALRWYRRSAERGDARARRMVGLMYATGQGVPVDEDEAERHWRAAADAGEVMALHDLGTLFAYQRADLPEAAYWYLLAARAGVEGAERELGLLAPRLGEPARHDRRARTMLGVIRAYHLGDPVGGVELLTASAEDGDPVAQRSLGYLVQHGIGTAQDGIRAAALYQAAAEAGDAFAAFNLGALSGRSAEAVHWLRLAAEAGVVEAYPRLGDRLSEQDLDEEALRWYLRGAEAGDRGSMFAAACWYRDGFGGPVDLVQALRWYLALLNVGNGDGIHEAHGIAPSMTEDEIHEAGRLSGRLLEADLLVRRRGQRPR</sequence>
<accession>A0ABU7RRE8</accession>
<evidence type="ECO:0000313" key="1">
    <source>
        <dbReference type="EMBL" id="MEE6259078.1"/>
    </source>
</evidence>
<protein>
    <recommendedName>
        <fullName evidence="3">Sel1 repeat family protein</fullName>
    </recommendedName>
</protein>
<comment type="caution">
    <text evidence="1">The sequence shown here is derived from an EMBL/GenBank/DDBJ whole genome shotgun (WGS) entry which is preliminary data.</text>
</comment>
<dbReference type="RefSeq" id="WP_331214188.1">
    <property type="nucleotide sequence ID" value="NZ_JAZGQK010000007.1"/>
</dbReference>
<keyword evidence="2" id="KW-1185">Reference proteome</keyword>